<evidence type="ECO:0008006" key="6">
    <source>
        <dbReference type="Google" id="ProtNLM"/>
    </source>
</evidence>
<dbReference type="Pfam" id="PF21547">
    <property type="entry name" value="TTI1"/>
    <property type="match status" value="1"/>
</dbReference>
<dbReference type="STRING" id="692275.N1QDX5"/>
<dbReference type="Proteomes" id="UP000016931">
    <property type="component" value="Unassembled WGS sequence"/>
</dbReference>
<organism evidence="4 5">
    <name type="scientific">Sphaerulina musiva (strain SO2202)</name>
    <name type="common">Poplar stem canker fungus</name>
    <name type="synonym">Septoria musiva</name>
    <dbReference type="NCBI Taxonomy" id="692275"/>
    <lineage>
        <taxon>Eukaryota</taxon>
        <taxon>Fungi</taxon>
        <taxon>Dikarya</taxon>
        <taxon>Ascomycota</taxon>
        <taxon>Pezizomycotina</taxon>
        <taxon>Dothideomycetes</taxon>
        <taxon>Dothideomycetidae</taxon>
        <taxon>Mycosphaerellales</taxon>
        <taxon>Mycosphaerellaceae</taxon>
        <taxon>Sphaerulina</taxon>
    </lineage>
</organism>
<keyword evidence="5" id="KW-1185">Reference proteome</keyword>
<evidence type="ECO:0000313" key="5">
    <source>
        <dbReference type="Proteomes" id="UP000016931"/>
    </source>
</evidence>
<dbReference type="SUPFAM" id="SSF48371">
    <property type="entry name" value="ARM repeat"/>
    <property type="match status" value="1"/>
</dbReference>
<protein>
    <recommendedName>
        <fullName evidence="6">ARM repeat-containing protein</fullName>
    </recommendedName>
</protein>
<feature type="compositionally biased region" description="Acidic residues" evidence="1">
    <location>
        <begin position="753"/>
        <end position="766"/>
    </location>
</feature>
<evidence type="ECO:0000259" key="3">
    <source>
        <dbReference type="Pfam" id="PF24181"/>
    </source>
</evidence>
<dbReference type="OrthoDB" id="49511at2759"/>
<dbReference type="InterPro" id="IPR052587">
    <property type="entry name" value="TELO2-interacting_protein_1"/>
</dbReference>
<dbReference type="PANTHER" id="PTHR18460:SF3">
    <property type="entry name" value="TELO2-INTERACTING PROTEIN 1 HOMOLOG"/>
    <property type="match status" value="1"/>
</dbReference>
<dbReference type="InterPro" id="IPR057566">
    <property type="entry name" value="TPR_TTI1_N"/>
</dbReference>
<dbReference type="InterPro" id="IPR049362">
    <property type="entry name" value="TTI1_rpt"/>
</dbReference>
<dbReference type="GO" id="GO:0005737">
    <property type="term" value="C:cytoplasm"/>
    <property type="evidence" value="ECO:0007669"/>
    <property type="project" value="TreeGrafter"/>
</dbReference>
<gene>
    <name evidence="4" type="ORF">SEPMUDRAFT_69504</name>
</gene>
<evidence type="ECO:0000313" key="4">
    <source>
        <dbReference type="EMBL" id="EMF10405.1"/>
    </source>
</evidence>
<feature type="compositionally biased region" description="Pro residues" evidence="1">
    <location>
        <begin position="770"/>
        <end position="780"/>
    </location>
</feature>
<proteinExistence type="predicted"/>
<feature type="domain" description="TTI1 N-terminal TPR" evidence="2">
    <location>
        <begin position="8"/>
        <end position="320"/>
    </location>
</feature>
<dbReference type="GeneID" id="27907001"/>
<dbReference type="InterPro" id="IPR057567">
    <property type="entry name" value="TPR_TTI1_C"/>
</dbReference>
<dbReference type="HOGENOM" id="CLU_005544_0_0_1"/>
<dbReference type="Pfam" id="PF24181">
    <property type="entry name" value="TPR_TTI1_C"/>
    <property type="match status" value="1"/>
</dbReference>
<dbReference type="InterPro" id="IPR016024">
    <property type="entry name" value="ARM-type_fold"/>
</dbReference>
<reference evidence="4 5" key="1">
    <citation type="journal article" date="2012" name="PLoS Pathog.">
        <title>Diverse lifestyles and strategies of plant pathogenesis encoded in the genomes of eighteen Dothideomycetes fungi.</title>
        <authorList>
            <person name="Ohm R.A."/>
            <person name="Feau N."/>
            <person name="Henrissat B."/>
            <person name="Schoch C.L."/>
            <person name="Horwitz B.A."/>
            <person name="Barry K.W."/>
            <person name="Condon B.J."/>
            <person name="Copeland A.C."/>
            <person name="Dhillon B."/>
            <person name="Glaser F."/>
            <person name="Hesse C.N."/>
            <person name="Kosti I."/>
            <person name="LaButti K."/>
            <person name="Lindquist E.A."/>
            <person name="Lucas S."/>
            <person name="Salamov A.A."/>
            <person name="Bradshaw R.E."/>
            <person name="Ciuffetti L."/>
            <person name="Hamelin R.C."/>
            <person name="Kema G.H.J."/>
            <person name="Lawrence C."/>
            <person name="Scott J.A."/>
            <person name="Spatafora J.W."/>
            <person name="Turgeon B.G."/>
            <person name="de Wit P.J.G.M."/>
            <person name="Zhong S."/>
            <person name="Goodwin S.B."/>
            <person name="Grigoriev I.V."/>
        </authorList>
    </citation>
    <scope>NUCLEOTIDE SEQUENCE [LARGE SCALE GENOMIC DNA]</scope>
    <source>
        <strain evidence="4 5">SO2202</strain>
    </source>
</reference>
<evidence type="ECO:0000259" key="2">
    <source>
        <dbReference type="Pfam" id="PF24173"/>
    </source>
</evidence>
<sequence length="1029" mass="113605">MDRRNQIFQRLKPPCVALSQAALALNGPQGNVQQITEKLDELKKTLQSIISTNGRPASLDSKLADYVFFPLSQVLKASQRVSIRSLELALQCLAVLLEHGWRSHIPPPLAIQVTILCTLMAEEKPKGLVSAESTDELRASALHCLRHLFEAAGHTVDLKDAITAEANVPQLGQTISTILDAILAGASVETQTAGSDALRALMQRVATRDIQAGFLPGIVSKLTKILTPRTTQRRNHNVLILALNTLDSLFKNVLNDTFTAQILAPTAAPNGEVSQSLSKVVDQKWLGTAASQLKPAITSIVKLRGHDRYDVKKALAQWCTIKLQLEALISQESSLLALLQSTLHEWLTSLPISMQAAGEEMKIQRVQQVRTAYSIIASSGANTSLIDKLLAGVLRDSVVVALQAPTAQISDAPVVSQVQSLELAVLDSARQSTVFPSPLVRYRAQENTMKTIEHLVQNISISSAFSDDLSRSLRQTVGDAQIATFWLLLNVTQTSLQGREGMDDFLELDTNDPVLAAELLEDMYSFSLEVLTDSSDDPVDPRLQALALRALALRSQTAGEDFRHELIDALYPVLHSLATPDASLQQDSITTLNIFTSSCAYSSVQNLIVENVDYLTNAVSLRLNAFDVSPQAPQVLLMMVRLAGASLLPYLEDTIDSIFAALQDYHGYPLLVELMFRVLSVVAEEGAKAPQLAIAEGTRRELANYYDDRWQPTTIDRLATMLREQVDEQARLAEEVRSPPTCHPRRPWKQSEGGEDEQDDMQDEQEAPPVDVPDPPPPAPKTYNLLLRISELTQHFLPSASASLRASLLSLIKTTTPAIARHENSFLPLVNTLWPEIVSRLDDEEPHVVATALDIIASLCEHAGGFMRTRIQQLWPELQNIHRRVTKEILQSSQHPSQVVARRQRQMATVTSAELSLALNRMRLAPADYSDTSTRLLWTALVRVTVSITKHVSQTPEMFDDTLQMLEPMLDDEEVRTVLEEENADAVWLVMIRNGMKNPPTMPERHHAISLPYALEKGYEISTGTPISV</sequence>
<dbReference type="PANTHER" id="PTHR18460">
    <property type="entry name" value="TEL2 INTERACTING PROTEIN 1 TTI1 FAMILY MEMBER"/>
    <property type="match status" value="1"/>
</dbReference>
<dbReference type="Gene3D" id="1.25.10.10">
    <property type="entry name" value="Leucine-rich Repeat Variant"/>
    <property type="match status" value="1"/>
</dbReference>
<evidence type="ECO:0000256" key="1">
    <source>
        <dbReference type="SAM" id="MobiDB-lite"/>
    </source>
</evidence>
<dbReference type="AlphaFoldDB" id="N1QDX5"/>
<name>N1QDX5_SPHMS</name>
<dbReference type="RefSeq" id="XP_016758526.1">
    <property type="nucleotide sequence ID" value="XM_016909864.1"/>
</dbReference>
<dbReference type="EMBL" id="KB456267">
    <property type="protein sequence ID" value="EMF10405.1"/>
    <property type="molecule type" value="Genomic_DNA"/>
</dbReference>
<dbReference type="OMA" id="PHPKKPW"/>
<dbReference type="eggNOG" id="KOG4524">
    <property type="taxonomic scope" value="Eukaryota"/>
</dbReference>
<accession>N1QDX5</accession>
<feature type="domain" description="TTI1 C-terminal TPR" evidence="3">
    <location>
        <begin position="749"/>
        <end position="886"/>
    </location>
</feature>
<dbReference type="Pfam" id="PF24173">
    <property type="entry name" value="TPR_TTI1_N"/>
    <property type="match status" value="1"/>
</dbReference>
<dbReference type="InterPro" id="IPR011989">
    <property type="entry name" value="ARM-like"/>
</dbReference>
<feature type="region of interest" description="Disordered" evidence="1">
    <location>
        <begin position="731"/>
        <end position="782"/>
    </location>
</feature>